<reference evidence="2" key="1">
    <citation type="submission" date="2022-07" db="EMBL/GenBank/DDBJ databases">
        <title>Genome analysis of Parmales, a sister group of diatoms, reveals the evolutionary specialization of diatoms from phago-mixotrophs to photoautotrophs.</title>
        <authorList>
            <person name="Ban H."/>
            <person name="Sato S."/>
            <person name="Yoshikawa S."/>
            <person name="Kazumasa Y."/>
            <person name="Nakamura Y."/>
            <person name="Ichinomiya M."/>
            <person name="Saitoh K."/>
            <person name="Sato N."/>
            <person name="Blanc-Mathieu R."/>
            <person name="Endo H."/>
            <person name="Kuwata A."/>
            <person name="Ogata H."/>
        </authorList>
    </citation>
    <scope>NUCLEOTIDE SEQUENCE</scope>
</reference>
<feature type="transmembrane region" description="Helical" evidence="1">
    <location>
        <begin position="6"/>
        <end position="27"/>
    </location>
</feature>
<feature type="non-terminal residue" evidence="2">
    <location>
        <position position="31"/>
    </location>
</feature>
<accession>A0A9W6ZU12</accession>
<sequence length="31" mass="3301">MTGSFLGLMGSYFMTICMAFCFSDVTAPASI</sequence>
<comment type="caution">
    <text evidence="2">The sequence shown here is derived from an EMBL/GenBank/DDBJ whole genome shotgun (WGS) entry which is preliminary data.</text>
</comment>
<keyword evidence="1" id="KW-1133">Transmembrane helix</keyword>
<name>A0A9W6ZU12_9STRA</name>
<dbReference type="EMBL" id="BRXZ01004972">
    <property type="protein sequence ID" value="GMH58046.1"/>
    <property type="molecule type" value="Genomic_DNA"/>
</dbReference>
<evidence type="ECO:0000256" key="1">
    <source>
        <dbReference type="SAM" id="Phobius"/>
    </source>
</evidence>
<proteinExistence type="predicted"/>
<evidence type="ECO:0000313" key="2">
    <source>
        <dbReference type="EMBL" id="GMH58046.1"/>
    </source>
</evidence>
<dbReference type="OrthoDB" id="8069267at2759"/>
<evidence type="ECO:0000313" key="3">
    <source>
        <dbReference type="Proteomes" id="UP001165082"/>
    </source>
</evidence>
<organism evidence="2 3">
    <name type="scientific">Triparma retinervis</name>
    <dbReference type="NCBI Taxonomy" id="2557542"/>
    <lineage>
        <taxon>Eukaryota</taxon>
        <taxon>Sar</taxon>
        <taxon>Stramenopiles</taxon>
        <taxon>Ochrophyta</taxon>
        <taxon>Bolidophyceae</taxon>
        <taxon>Parmales</taxon>
        <taxon>Triparmaceae</taxon>
        <taxon>Triparma</taxon>
    </lineage>
</organism>
<dbReference type="AlphaFoldDB" id="A0A9W6ZU12"/>
<gene>
    <name evidence="2" type="ORF">TrRE_jg13205</name>
</gene>
<protein>
    <submittedName>
        <fullName evidence="2">Uncharacterized protein</fullName>
    </submittedName>
</protein>
<keyword evidence="1" id="KW-0472">Membrane</keyword>
<dbReference type="Proteomes" id="UP001165082">
    <property type="component" value="Unassembled WGS sequence"/>
</dbReference>
<keyword evidence="1" id="KW-0812">Transmembrane</keyword>
<keyword evidence="3" id="KW-1185">Reference proteome</keyword>